<dbReference type="RefSeq" id="WP_007068924.1">
    <property type="nucleotide sequence ID" value="NZ_DS022273.1"/>
</dbReference>
<reference evidence="3 4" key="1">
    <citation type="journal article" date="2010" name="J. Bacteriol.">
        <title>Genome sequence of Fulvimarina pelagi HTCC2506T, a Mn(II)-oxidizing alphaproteobacterium possessing an aerobic anoxygenic photosynthetic gene cluster and Xanthorhodopsin.</title>
        <authorList>
            <person name="Kang I."/>
            <person name="Oh H.M."/>
            <person name="Lim S.I."/>
            <person name="Ferriera S."/>
            <person name="Giovannoni S.J."/>
            <person name="Cho J.C."/>
        </authorList>
    </citation>
    <scope>NUCLEOTIDE SEQUENCE [LARGE SCALE GENOMIC DNA]</scope>
    <source>
        <strain evidence="3 4">HTCC2506</strain>
    </source>
</reference>
<feature type="compositionally biased region" description="Basic and acidic residues" evidence="1">
    <location>
        <begin position="86"/>
        <end position="104"/>
    </location>
</feature>
<proteinExistence type="predicted"/>
<evidence type="ECO:0000256" key="2">
    <source>
        <dbReference type="SAM" id="SignalP"/>
    </source>
</evidence>
<dbReference type="Proteomes" id="UP000004310">
    <property type="component" value="Unassembled WGS sequence"/>
</dbReference>
<dbReference type="HOGENOM" id="CLU_1956412_0_0_5"/>
<protein>
    <submittedName>
        <fullName evidence="3">Uncharacterized protein</fullName>
    </submittedName>
</protein>
<evidence type="ECO:0000256" key="1">
    <source>
        <dbReference type="SAM" id="MobiDB-lite"/>
    </source>
</evidence>
<dbReference type="EMBL" id="AATP01000012">
    <property type="protein sequence ID" value="EAU39785.1"/>
    <property type="molecule type" value="Genomic_DNA"/>
</dbReference>
<feature type="chain" id="PRO_5004171973" evidence="2">
    <location>
        <begin position="21"/>
        <end position="128"/>
    </location>
</feature>
<gene>
    <name evidence="3" type="ORF">FP2506_00185</name>
</gene>
<feature type="signal peptide" evidence="2">
    <location>
        <begin position="1"/>
        <end position="20"/>
    </location>
</feature>
<dbReference type="AlphaFoldDB" id="Q0FXU8"/>
<feature type="region of interest" description="Disordered" evidence="1">
    <location>
        <begin position="82"/>
        <end position="128"/>
    </location>
</feature>
<evidence type="ECO:0000313" key="4">
    <source>
        <dbReference type="Proteomes" id="UP000004310"/>
    </source>
</evidence>
<comment type="caution">
    <text evidence="3">The sequence shown here is derived from an EMBL/GenBank/DDBJ whole genome shotgun (WGS) entry which is preliminary data.</text>
</comment>
<evidence type="ECO:0000313" key="3">
    <source>
        <dbReference type="EMBL" id="EAU39785.1"/>
    </source>
</evidence>
<name>Q0FXU8_9HYPH</name>
<dbReference type="STRING" id="217511.GCA_001463845_03304"/>
<keyword evidence="4" id="KW-1185">Reference proteome</keyword>
<organism evidence="3 4">
    <name type="scientific">Fulvimarina pelagi HTCC2506</name>
    <dbReference type="NCBI Taxonomy" id="314231"/>
    <lineage>
        <taxon>Bacteria</taxon>
        <taxon>Pseudomonadati</taxon>
        <taxon>Pseudomonadota</taxon>
        <taxon>Alphaproteobacteria</taxon>
        <taxon>Hyphomicrobiales</taxon>
        <taxon>Aurantimonadaceae</taxon>
        <taxon>Fulvimarina</taxon>
    </lineage>
</organism>
<sequence>MRILITATLATMIASTASYAAGLVPGSEAGIVAHETAERMAVTRGGHVAAGSADHTILQHGTQTFGYSDSATVISDHNLIPGSEAGLERSQEKSRRRVASDKYHNQAPVAETQLGRRSLVPGTEDRSQ</sequence>
<keyword evidence="2" id="KW-0732">Signal</keyword>
<accession>Q0FXU8</accession>